<reference evidence="4 5" key="1">
    <citation type="journal article" date="2009" name="Stand. Genomic Sci.">
        <title>Complete genome sequence of Beutenbergia cavernae type strain (HKI 0122).</title>
        <authorList>
            <person name="Land M."/>
            <person name="Pukall R."/>
            <person name="Abt B."/>
            <person name="Goker M."/>
            <person name="Rohde M."/>
            <person name="Glavina Del Rio T."/>
            <person name="Tice H."/>
            <person name="Copeland A."/>
            <person name="Cheng J.F."/>
            <person name="Lucas S."/>
            <person name="Chen F."/>
            <person name="Nolan M."/>
            <person name="Bruce D."/>
            <person name="Goodwin L."/>
            <person name="Pitluck S."/>
            <person name="Ivanova N."/>
            <person name="Mavromatis K."/>
            <person name="Ovchinnikova G."/>
            <person name="Pati A."/>
            <person name="Chen A."/>
            <person name="Palaniappan K."/>
            <person name="Hauser L."/>
            <person name="Chang Y.J."/>
            <person name="Jefferies C.C."/>
            <person name="Saunders E."/>
            <person name="Brettin T."/>
            <person name="Detter J.C."/>
            <person name="Han C."/>
            <person name="Chain P."/>
            <person name="Bristow J."/>
            <person name="Eisen J.A."/>
            <person name="Markowitz V."/>
            <person name="Hugenholtz P."/>
            <person name="Kyrpides N.C."/>
            <person name="Klenk H.P."/>
            <person name="Lapidus A."/>
        </authorList>
    </citation>
    <scope>NUCLEOTIDE SEQUENCE [LARGE SCALE GENOMIC DNA]</scope>
    <source>
        <strain evidence="5">ATCC BAA-8 / DSM 12333 / NBRC 16432</strain>
    </source>
</reference>
<dbReference type="Pfam" id="PF00196">
    <property type="entry name" value="GerE"/>
    <property type="match status" value="1"/>
</dbReference>
<dbReference type="SMART" id="SM00421">
    <property type="entry name" value="HTH_LUXR"/>
    <property type="match status" value="1"/>
</dbReference>
<dbReference type="InterPro" id="IPR016032">
    <property type="entry name" value="Sig_transdc_resp-reg_C-effctor"/>
</dbReference>
<dbReference type="Proteomes" id="UP000007962">
    <property type="component" value="Chromosome"/>
</dbReference>
<dbReference type="InterPro" id="IPR027417">
    <property type="entry name" value="P-loop_NTPase"/>
</dbReference>
<evidence type="ECO:0000313" key="5">
    <source>
        <dbReference type="Proteomes" id="UP000007962"/>
    </source>
</evidence>
<evidence type="ECO:0000256" key="1">
    <source>
        <dbReference type="ARBA" id="ARBA00022741"/>
    </source>
</evidence>
<dbReference type="PANTHER" id="PTHR16305">
    <property type="entry name" value="TESTICULAR SOLUBLE ADENYLYL CYCLASE"/>
    <property type="match status" value="1"/>
</dbReference>
<dbReference type="InterPro" id="IPR011990">
    <property type="entry name" value="TPR-like_helical_dom_sf"/>
</dbReference>
<dbReference type="InterPro" id="IPR041664">
    <property type="entry name" value="AAA_16"/>
</dbReference>
<dbReference type="GO" id="GO:0005737">
    <property type="term" value="C:cytoplasm"/>
    <property type="evidence" value="ECO:0007669"/>
    <property type="project" value="TreeGrafter"/>
</dbReference>
<dbReference type="SUPFAM" id="SSF48452">
    <property type="entry name" value="TPR-like"/>
    <property type="match status" value="2"/>
</dbReference>
<dbReference type="OrthoDB" id="3691954at2"/>
<dbReference type="GO" id="GO:0005524">
    <property type="term" value="F:ATP binding"/>
    <property type="evidence" value="ECO:0007669"/>
    <property type="project" value="UniProtKB-KW"/>
</dbReference>
<dbReference type="PROSITE" id="PS50043">
    <property type="entry name" value="HTH_LUXR_2"/>
    <property type="match status" value="1"/>
</dbReference>
<dbReference type="InterPro" id="IPR000792">
    <property type="entry name" value="Tscrpt_reg_LuxR_C"/>
</dbReference>
<dbReference type="SUPFAM" id="SSF46894">
    <property type="entry name" value="C-terminal effector domain of the bipartite response regulators"/>
    <property type="match status" value="1"/>
</dbReference>
<keyword evidence="5" id="KW-1185">Reference proteome</keyword>
<proteinExistence type="predicted"/>
<evidence type="ECO:0000256" key="2">
    <source>
        <dbReference type="ARBA" id="ARBA00022840"/>
    </source>
</evidence>
<dbReference type="Pfam" id="PF13191">
    <property type="entry name" value="AAA_16"/>
    <property type="match status" value="1"/>
</dbReference>
<dbReference type="Gene3D" id="3.40.50.300">
    <property type="entry name" value="P-loop containing nucleotide triphosphate hydrolases"/>
    <property type="match status" value="1"/>
</dbReference>
<dbReference type="KEGG" id="bcv:Bcav_3369"/>
<dbReference type="AlphaFoldDB" id="C5C1K1"/>
<organism evidence="4 5">
    <name type="scientific">Beutenbergia cavernae (strain ATCC BAA-8 / DSM 12333 / CCUG 43141 / JCM 11478 / NBRC 16432 / NCIMB 13614 / HKI 0122)</name>
    <dbReference type="NCBI Taxonomy" id="471853"/>
    <lineage>
        <taxon>Bacteria</taxon>
        <taxon>Bacillati</taxon>
        <taxon>Actinomycetota</taxon>
        <taxon>Actinomycetes</taxon>
        <taxon>Micrococcales</taxon>
        <taxon>Beutenbergiaceae</taxon>
        <taxon>Beutenbergia</taxon>
    </lineage>
</organism>
<feature type="domain" description="HTH luxR-type" evidence="3">
    <location>
        <begin position="793"/>
        <end position="858"/>
    </location>
</feature>
<dbReference type="CDD" id="cd06170">
    <property type="entry name" value="LuxR_C_like"/>
    <property type="match status" value="1"/>
</dbReference>
<dbReference type="Gene3D" id="1.25.40.10">
    <property type="entry name" value="Tetratricopeptide repeat domain"/>
    <property type="match status" value="2"/>
</dbReference>
<dbReference type="GO" id="GO:0004016">
    <property type="term" value="F:adenylate cyclase activity"/>
    <property type="evidence" value="ECO:0007669"/>
    <property type="project" value="TreeGrafter"/>
</dbReference>
<keyword evidence="1" id="KW-0547">Nucleotide-binding</keyword>
<dbReference type="GO" id="GO:0006355">
    <property type="term" value="P:regulation of DNA-templated transcription"/>
    <property type="evidence" value="ECO:0007669"/>
    <property type="project" value="InterPro"/>
</dbReference>
<dbReference type="Gene3D" id="1.10.10.10">
    <property type="entry name" value="Winged helix-like DNA-binding domain superfamily/Winged helix DNA-binding domain"/>
    <property type="match status" value="1"/>
</dbReference>
<evidence type="ECO:0000313" key="4">
    <source>
        <dbReference type="EMBL" id="ACQ81611.1"/>
    </source>
</evidence>
<dbReference type="eggNOG" id="COG2909">
    <property type="taxonomic scope" value="Bacteria"/>
</dbReference>
<dbReference type="STRING" id="471853.Bcav_3369"/>
<dbReference type="GO" id="GO:0003677">
    <property type="term" value="F:DNA binding"/>
    <property type="evidence" value="ECO:0007669"/>
    <property type="project" value="InterPro"/>
</dbReference>
<protein>
    <submittedName>
        <fullName evidence="4">Transcriptional regulator, LuxR family</fullName>
    </submittedName>
</protein>
<gene>
    <name evidence="4" type="ordered locus">Bcav_3369</name>
</gene>
<dbReference type="SUPFAM" id="SSF52540">
    <property type="entry name" value="P-loop containing nucleoside triphosphate hydrolases"/>
    <property type="match status" value="1"/>
</dbReference>
<dbReference type="EMBL" id="CP001618">
    <property type="protein sequence ID" value="ACQ81611.1"/>
    <property type="molecule type" value="Genomic_DNA"/>
</dbReference>
<accession>C5C1K1</accession>
<dbReference type="PANTHER" id="PTHR16305:SF35">
    <property type="entry name" value="TRANSCRIPTIONAL ACTIVATOR DOMAIN"/>
    <property type="match status" value="1"/>
</dbReference>
<keyword evidence="2" id="KW-0067">ATP-binding</keyword>
<dbReference type="PRINTS" id="PR00038">
    <property type="entry name" value="HTHLUXR"/>
</dbReference>
<dbReference type="RefSeq" id="WP_015883848.1">
    <property type="nucleotide sequence ID" value="NC_012669.1"/>
</dbReference>
<evidence type="ECO:0000259" key="3">
    <source>
        <dbReference type="PROSITE" id="PS50043"/>
    </source>
</evidence>
<dbReference type="HOGENOM" id="CLU_006850_0_2_11"/>
<sequence length="872" mass="92586">MTGSGAVTGPQLLERERELAVLAAVVDRARQGEGGVVLITGEAGVGKTSLVRRFLADADGVRSRVGLAEDLVAARTLGPLREMFPDVRDLHEPGAALAAVEAEARAGPGPLALVVDDAHLADAATFEVLRSLGRRAETLPLVLVLAYRPDEVGADHPMRRALGVLVGAHVHRLELHGLSEGAVAALAERSGLDPARLAGLGGNPFYLTEVLAAPDSDLPGAVRDAIVGRVHGLPAPTRDLLEMLALVPRDADLGLFDGLAADVTASLERAERSGLVRVTEGRVAFRHDIARRALEASLPQSRRVHLHRRILGAFEDRRADPAVLLHHAVLASEDDAVARHAPEAARSAAHGDAHREAVTICGLALRRPDLLTHAEQAELHGIAARALYAAGRLPDAARSANRAVAIWERRDPSDPQYGAALLTSARMQTMVARPDSSLAQVRRALEVLEPAGASPLLATAHEMLANLQSIAGDSESAMGSAERARAMAVDLGERLIAARSDMHLGIALAGLGEDAEALSTLRRSVETLALLDAPEPYARATGAMAVTLVWWGRVAEALEWLDLTDRVASEHGFDLLRLHGVAIRAHAHTLQGRWDAAEAALRPLLQVDLGAAINPLPLAFLGRILLRRGDADGDRLVDEAWPLALATGQVRRIAPVAAIRTERAWLRRDPGAVRSLGEHALDVAAQGHLRYLGGEVLRYLRRAGDDVEVFPGCPEGFAAGIRGDHAASAAAWEEAGNPYECALELAESDDPAIAGRGVTILDRLGARATADRVRQDLRVRGVGPVPRRSAPARATTALGLTPRQHEILGLVARGLTSPEIADCLYLSRRTVDNHVADVLAALGVPSRRDAVATFRRHEQSARTLGSAEPGSE</sequence>
<dbReference type="InterPro" id="IPR036388">
    <property type="entry name" value="WH-like_DNA-bd_sf"/>
</dbReference>
<name>C5C1K1_BEUC1</name>